<dbReference type="InterPro" id="IPR008355">
    <property type="entry name" value="Interferon_gamma_rcpt_asu"/>
</dbReference>
<evidence type="ECO:0000313" key="4">
    <source>
        <dbReference type="Proteomes" id="UP000549157"/>
    </source>
</evidence>
<dbReference type="Gene3D" id="2.60.40.10">
    <property type="entry name" value="Immunoglobulins"/>
    <property type="match status" value="1"/>
</dbReference>
<keyword evidence="2" id="KW-1133">Transmembrane helix</keyword>
<proteinExistence type="predicted"/>
<dbReference type="InterPro" id="IPR013783">
    <property type="entry name" value="Ig-like_fold"/>
</dbReference>
<organism evidence="3 4">
    <name type="scientific">Zosterops hypoxanthus</name>
    <dbReference type="NCBI Taxonomy" id="2485327"/>
    <lineage>
        <taxon>Eukaryota</taxon>
        <taxon>Metazoa</taxon>
        <taxon>Chordata</taxon>
        <taxon>Craniata</taxon>
        <taxon>Vertebrata</taxon>
        <taxon>Euteleostomi</taxon>
        <taxon>Archelosauria</taxon>
        <taxon>Archosauria</taxon>
        <taxon>Dinosauria</taxon>
        <taxon>Saurischia</taxon>
        <taxon>Theropoda</taxon>
        <taxon>Coelurosauria</taxon>
        <taxon>Aves</taxon>
        <taxon>Neognathae</taxon>
        <taxon>Neoaves</taxon>
        <taxon>Telluraves</taxon>
        <taxon>Australaves</taxon>
        <taxon>Passeriformes</taxon>
        <taxon>Sylvioidea</taxon>
        <taxon>Zosteropidae</taxon>
        <taxon>Zosterops</taxon>
    </lineage>
</organism>
<dbReference type="EMBL" id="VWYL01029709">
    <property type="protein sequence ID" value="NXR41802.1"/>
    <property type="molecule type" value="Genomic_DNA"/>
</dbReference>
<dbReference type="Proteomes" id="UP000549157">
    <property type="component" value="Unassembled WGS sequence"/>
</dbReference>
<feature type="transmembrane region" description="Helical" evidence="2">
    <location>
        <begin position="68"/>
        <end position="88"/>
    </location>
</feature>
<evidence type="ECO:0000313" key="3">
    <source>
        <dbReference type="EMBL" id="NXR41802.1"/>
    </source>
</evidence>
<protein>
    <submittedName>
        <fullName evidence="3">INGR1 protein</fullName>
    </submittedName>
</protein>
<feature type="non-terminal residue" evidence="3">
    <location>
        <position position="268"/>
    </location>
</feature>
<keyword evidence="2" id="KW-0472">Membrane</keyword>
<evidence type="ECO:0000256" key="2">
    <source>
        <dbReference type="SAM" id="Phobius"/>
    </source>
</evidence>
<dbReference type="GO" id="GO:0019955">
    <property type="term" value="F:cytokine binding"/>
    <property type="evidence" value="ECO:0007669"/>
    <property type="project" value="InterPro"/>
</dbReference>
<keyword evidence="2" id="KW-0812">Transmembrane</keyword>
<evidence type="ECO:0000256" key="1">
    <source>
        <dbReference type="SAM" id="MobiDB-lite"/>
    </source>
</evidence>
<dbReference type="AlphaFoldDB" id="A0A7L2L358"/>
<comment type="caution">
    <text evidence="3">The sequence shown here is derived from an EMBL/GenBank/DDBJ whole genome shotgun (WGS) entry which is preliminary data.</text>
</comment>
<dbReference type="OrthoDB" id="9946382at2759"/>
<reference evidence="3 4" key="1">
    <citation type="submission" date="2019-09" db="EMBL/GenBank/DDBJ databases">
        <title>Bird 10,000 Genomes (B10K) Project - Family phase.</title>
        <authorList>
            <person name="Zhang G."/>
        </authorList>
    </citation>
    <scope>NUCLEOTIDE SEQUENCE [LARGE SCALE GENOMIC DNA]</scope>
    <source>
        <strain evidence="3">B10K-DU-001-36</strain>
        <tissue evidence="3">Muscle</tissue>
    </source>
</reference>
<feature type="compositionally biased region" description="Polar residues" evidence="1">
    <location>
        <begin position="155"/>
        <end position="167"/>
    </location>
</feature>
<gene>
    <name evidence="3" type="primary">Ifngr1_1</name>
    <name evidence="3" type="ORF">ZOSHYP_R15192</name>
</gene>
<feature type="non-terminal residue" evidence="3">
    <location>
        <position position="1"/>
    </location>
</feature>
<dbReference type="GO" id="GO:0016020">
    <property type="term" value="C:membrane"/>
    <property type="evidence" value="ECO:0007669"/>
    <property type="project" value="InterPro"/>
</dbReference>
<dbReference type="PRINTS" id="PR01777">
    <property type="entry name" value="INTERFERONGR"/>
</dbReference>
<dbReference type="GO" id="GO:0004896">
    <property type="term" value="F:cytokine receptor activity"/>
    <property type="evidence" value="ECO:0007669"/>
    <property type="project" value="InterPro"/>
</dbReference>
<keyword evidence="4" id="KW-1185">Reference proteome</keyword>
<feature type="compositionally biased region" description="Basic and acidic residues" evidence="1">
    <location>
        <begin position="173"/>
        <end position="187"/>
    </location>
</feature>
<name>A0A7L2L358_9PASS</name>
<feature type="region of interest" description="Disordered" evidence="1">
    <location>
        <begin position="209"/>
        <end position="229"/>
    </location>
</feature>
<sequence>VFHFFQTDELYEDNCTMHKCSLKIAVPAESSTYCVSAKGNFDDLMIGTPSEESCTSVHLKQTFSTHGIIILCVVIGILTVILTVYCGCKKLRKNNIQLPKSLVIVMRNLNTGTLLGPRSDRKYVSVISFPSGHSELPVNGEVAFLGIEPEEQTVSPVNSYDGESSVPSPEVPAKGEEVPVQESREEVSFDADEQNSVVKGSYFISDSSQMDIGSKSSGSEISTTETQQTVIPSSCFKFSGYDKPHVPLDVLMIDVGEEQPVNAYRPTE</sequence>
<feature type="region of interest" description="Disordered" evidence="1">
    <location>
        <begin position="155"/>
        <end position="191"/>
    </location>
</feature>
<accession>A0A7L2L358</accession>